<dbReference type="EMBL" id="CAXAMN010022406">
    <property type="protein sequence ID" value="CAK9069133.1"/>
    <property type="molecule type" value="Genomic_DNA"/>
</dbReference>
<feature type="transmembrane region" description="Helical" evidence="2">
    <location>
        <begin position="81"/>
        <end position="105"/>
    </location>
</feature>
<proteinExistence type="predicted"/>
<protein>
    <submittedName>
        <fullName evidence="3">Uncharacterized protein</fullName>
    </submittedName>
</protein>
<evidence type="ECO:0000256" key="1">
    <source>
        <dbReference type="SAM" id="MobiDB-lite"/>
    </source>
</evidence>
<name>A0ABP0NZC9_9DINO</name>
<feature type="compositionally biased region" description="Acidic residues" evidence="1">
    <location>
        <begin position="45"/>
        <end position="62"/>
    </location>
</feature>
<evidence type="ECO:0000256" key="2">
    <source>
        <dbReference type="SAM" id="Phobius"/>
    </source>
</evidence>
<feature type="compositionally biased region" description="Basic and acidic residues" evidence="1">
    <location>
        <begin position="1"/>
        <end position="12"/>
    </location>
</feature>
<keyword evidence="2" id="KW-1133">Transmembrane helix</keyword>
<keyword evidence="4" id="KW-1185">Reference proteome</keyword>
<feature type="region of interest" description="Disordered" evidence="1">
    <location>
        <begin position="1"/>
        <end position="26"/>
    </location>
</feature>
<dbReference type="Proteomes" id="UP001642484">
    <property type="component" value="Unassembled WGS sequence"/>
</dbReference>
<accession>A0ABP0NZC9</accession>
<reference evidence="3 4" key="1">
    <citation type="submission" date="2024-02" db="EMBL/GenBank/DDBJ databases">
        <authorList>
            <person name="Chen Y."/>
            <person name="Shah S."/>
            <person name="Dougan E. K."/>
            <person name="Thang M."/>
            <person name="Chan C."/>
        </authorList>
    </citation>
    <scope>NUCLEOTIDE SEQUENCE [LARGE SCALE GENOMIC DNA]</scope>
</reference>
<sequence>MESGERMSEPVEKVSPTSSQAVDEERFVDLDRELRRRAKRKAAEELEASEDEDESDATGDEEVERRRKLAGRTDVLGLDGVALFCLVWVITTGVLFSLLYFSIFARDRNFFKPLQRSRVGKFFHGGIAGVLEL</sequence>
<evidence type="ECO:0000313" key="4">
    <source>
        <dbReference type="Proteomes" id="UP001642484"/>
    </source>
</evidence>
<comment type="caution">
    <text evidence="3">The sequence shown here is derived from an EMBL/GenBank/DDBJ whole genome shotgun (WGS) entry which is preliminary data.</text>
</comment>
<feature type="region of interest" description="Disordered" evidence="1">
    <location>
        <begin position="41"/>
        <end position="65"/>
    </location>
</feature>
<keyword evidence="2" id="KW-0812">Transmembrane</keyword>
<organism evidence="3 4">
    <name type="scientific">Durusdinium trenchii</name>
    <dbReference type="NCBI Taxonomy" id="1381693"/>
    <lineage>
        <taxon>Eukaryota</taxon>
        <taxon>Sar</taxon>
        <taxon>Alveolata</taxon>
        <taxon>Dinophyceae</taxon>
        <taxon>Suessiales</taxon>
        <taxon>Symbiodiniaceae</taxon>
        <taxon>Durusdinium</taxon>
    </lineage>
</organism>
<evidence type="ECO:0000313" key="3">
    <source>
        <dbReference type="EMBL" id="CAK9069133.1"/>
    </source>
</evidence>
<gene>
    <name evidence="3" type="ORF">CCMP2556_LOCUS33982</name>
</gene>
<keyword evidence="2" id="KW-0472">Membrane</keyword>